<organism evidence="1 2">
    <name type="scientific">Fusarium langsethiae</name>
    <dbReference type="NCBI Taxonomy" id="179993"/>
    <lineage>
        <taxon>Eukaryota</taxon>
        <taxon>Fungi</taxon>
        <taxon>Dikarya</taxon>
        <taxon>Ascomycota</taxon>
        <taxon>Pezizomycotina</taxon>
        <taxon>Sordariomycetes</taxon>
        <taxon>Hypocreomycetidae</taxon>
        <taxon>Hypocreales</taxon>
        <taxon>Nectriaceae</taxon>
        <taxon>Fusarium</taxon>
    </lineage>
</organism>
<comment type="caution">
    <text evidence="1">The sequence shown here is derived from an EMBL/GenBank/DDBJ whole genome shotgun (WGS) entry which is preliminary data.</text>
</comment>
<dbReference type="EMBL" id="JXCE01000011">
    <property type="protein sequence ID" value="KPA45622.1"/>
    <property type="molecule type" value="Genomic_DNA"/>
</dbReference>
<dbReference type="AlphaFoldDB" id="A0A0M9F464"/>
<gene>
    <name evidence="1" type="ORF">FLAG1_01348</name>
</gene>
<sequence length="154" mass="17422">MSFTTPPNLEVRFISIFSPPTSTEYTFQVTTQTRTKNKNQNPSTAAPIAVTPALHIAKNSISRLLLIRTARHFNPLRPRTSPSDSRLPSIPPYNSIFFWLLHIRQAVQSSRLSPYLLTQHWRSVHGLQIVLVPSPPALFAPRNQHSLPIWPVLA</sequence>
<proteinExistence type="predicted"/>
<evidence type="ECO:0000313" key="1">
    <source>
        <dbReference type="EMBL" id="KPA45622.1"/>
    </source>
</evidence>
<evidence type="ECO:0000313" key="2">
    <source>
        <dbReference type="Proteomes" id="UP000037904"/>
    </source>
</evidence>
<keyword evidence="2" id="KW-1185">Reference proteome</keyword>
<accession>A0A0M9F464</accession>
<protein>
    <submittedName>
        <fullName evidence="1">Uncharacterized protein</fullName>
    </submittedName>
</protein>
<dbReference type="Proteomes" id="UP000037904">
    <property type="component" value="Unassembled WGS sequence"/>
</dbReference>
<name>A0A0M9F464_FUSLA</name>
<reference evidence="1 2" key="1">
    <citation type="submission" date="2015-04" db="EMBL/GenBank/DDBJ databases">
        <title>The draft genome sequence of Fusarium langsethiae, a T-2/HT-2 mycotoxin producer.</title>
        <authorList>
            <person name="Lysoe E."/>
            <person name="Divon H.H."/>
            <person name="Terzi V."/>
            <person name="Orru L."/>
            <person name="Lamontanara A."/>
            <person name="Kolseth A.-K."/>
            <person name="Frandsen R.J."/>
            <person name="Nielsen K."/>
            <person name="Thrane U."/>
        </authorList>
    </citation>
    <scope>NUCLEOTIDE SEQUENCE [LARGE SCALE GENOMIC DNA]</scope>
    <source>
        <strain evidence="1 2">Fl201059</strain>
    </source>
</reference>